<name>A0ABQ7K6J0_9FUNG</name>
<feature type="compositionally biased region" description="Acidic residues" evidence="1">
    <location>
        <begin position="479"/>
        <end position="489"/>
    </location>
</feature>
<proteinExistence type="predicted"/>
<protein>
    <recommendedName>
        <fullName evidence="4">XPG-I domain-containing protein</fullName>
    </recommendedName>
</protein>
<reference evidence="2 3" key="1">
    <citation type="journal article" date="2020" name="Fungal Divers.">
        <title>Resolving the Mortierellaceae phylogeny through synthesis of multi-gene phylogenetics and phylogenomics.</title>
        <authorList>
            <person name="Vandepol N."/>
            <person name="Liber J."/>
            <person name="Desiro A."/>
            <person name="Na H."/>
            <person name="Kennedy M."/>
            <person name="Barry K."/>
            <person name="Grigoriev I.V."/>
            <person name="Miller A.N."/>
            <person name="O'Donnell K."/>
            <person name="Stajich J.E."/>
            <person name="Bonito G."/>
        </authorList>
    </citation>
    <scope>NUCLEOTIDE SEQUENCE [LARGE SCALE GENOMIC DNA]</scope>
    <source>
        <strain evidence="2 3">AD045</strain>
    </source>
</reference>
<accession>A0ABQ7K6J0</accession>
<dbReference type="SUPFAM" id="SSF88723">
    <property type="entry name" value="PIN domain-like"/>
    <property type="match status" value="1"/>
</dbReference>
<evidence type="ECO:0000313" key="3">
    <source>
        <dbReference type="Proteomes" id="UP001194696"/>
    </source>
</evidence>
<gene>
    <name evidence="2" type="ORF">BGZ96_004452</name>
</gene>
<dbReference type="InterPro" id="IPR029060">
    <property type="entry name" value="PIN-like_dom_sf"/>
</dbReference>
<organism evidence="2 3">
    <name type="scientific">Linnemannia gamsii</name>
    <dbReference type="NCBI Taxonomy" id="64522"/>
    <lineage>
        <taxon>Eukaryota</taxon>
        <taxon>Fungi</taxon>
        <taxon>Fungi incertae sedis</taxon>
        <taxon>Mucoromycota</taxon>
        <taxon>Mortierellomycotina</taxon>
        <taxon>Mortierellomycetes</taxon>
        <taxon>Mortierellales</taxon>
        <taxon>Mortierellaceae</taxon>
        <taxon>Linnemannia</taxon>
    </lineage>
</organism>
<feature type="region of interest" description="Disordered" evidence="1">
    <location>
        <begin position="330"/>
        <end position="372"/>
    </location>
</feature>
<keyword evidence="3" id="KW-1185">Reference proteome</keyword>
<dbReference type="Proteomes" id="UP001194696">
    <property type="component" value="Unassembled WGS sequence"/>
</dbReference>
<evidence type="ECO:0000256" key="1">
    <source>
        <dbReference type="SAM" id="MobiDB-lite"/>
    </source>
</evidence>
<evidence type="ECO:0000313" key="2">
    <source>
        <dbReference type="EMBL" id="KAG0292156.1"/>
    </source>
</evidence>
<evidence type="ECO:0008006" key="4">
    <source>
        <dbReference type="Google" id="ProtNLM"/>
    </source>
</evidence>
<feature type="region of interest" description="Disordered" evidence="1">
    <location>
        <begin position="471"/>
        <end position="492"/>
    </location>
</feature>
<comment type="caution">
    <text evidence="2">The sequence shown here is derived from an EMBL/GenBank/DDBJ whole genome shotgun (WGS) entry which is preliminary data.</text>
</comment>
<dbReference type="Gene3D" id="3.40.50.1010">
    <property type="entry name" value="5'-nuclease"/>
    <property type="match status" value="1"/>
</dbReference>
<sequence length="664" mass="75100">MGLSECYQFIRKKDYSPTILNQTTIATIDTNKRRVDVLGSSYRVLRNVYSKNPQDRAHALMLKELSRFGSTSTLVFYIDGPQAEEKADTFVVRDTARKQAAARCATSLDTLETQIQNNQHIRKRYFTDVRTNLSSSFYWSLPCRRELVEFLRSAGWDARLRPTEADMEIAKDFKEGDVVLSGDSDMLAYASITTLWRPISNGLFLEYKTADLLLALAVSRAQLTALAVVSKNDYGKNIFLSGLVFGWVLTVPFFYLDPRSIVSAYLTNRTVVSKNTDNKTFDSALRVFVDLKQTPVDHDMSSAHCLTYDELRERFSGISAMYDLLKKQHQLKGTGNGTPKDEIPTDKPDEPNDNRSNKPKPKPRSRSTAPTEKLQVMRSMAYQHPTSLYIRTLSANIRRAVPNQPILQQEVISCIQKASREAATTTKRKGQALIGAFIECLDCMGLGHLSDTDREILDYFCPRLKIKHAKDRDNGTAKEEDDEEDDTDLEGTAKGVKDTEQLRFLWSFLICLYSAVQLTTELKGMYIKGSYELHNKLTASREKGFLRPDAEIRIREDMSAVENFVLLNKMSQNSRKIAPITNSEQPFVGFSERDLAGVFFKRGGQLRERLVELASLDGICTSIVDSQTWIGWKESGYLIKQFIADIDPDNLTSRQKGRAGLLSS</sequence>
<dbReference type="EMBL" id="JAAAIM010000208">
    <property type="protein sequence ID" value="KAG0292156.1"/>
    <property type="molecule type" value="Genomic_DNA"/>
</dbReference>
<feature type="compositionally biased region" description="Basic and acidic residues" evidence="1">
    <location>
        <begin position="339"/>
        <end position="356"/>
    </location>
</feature>